<keyword evidence="1" id="KW-0812">Transmembrane</keyword>
<gene>
    <name evidence="2" type="ORF">DW775_05145</name>
</gene>
<dbReference type="EMBL" id="QSJS01000005">
    <property type="protein sequence ID" value="RHD96021.1"/>
    <property type="molecule type" value="Genomic_DNA"/>
</dbReference>
<dbReference type="AlphaFoldDB" id="A0A414HZJ8"/>
<name>A0A414HZJ8_9FIRM</name>
<keyword evidence="1" id="KW-1133">Transmembrane helix</keyword>
<dbReference type="Proteomes" id="UP000284835">
    <property type="component" value="Unassembled WGS sequence"/>
</dbReference>
<proteinExistence type="predicted"/>
<keyword evidence="1" id="KW-0472">Membrane</keyword>
<evidence type="ECO:0000313" key="3">
    <source>
        <dbReference type="Proteomes" id="UP000284835"/>
    </source>
</evidence>
<comment type="caution">
    <text evidence="2">The sequence shown here is derived from an EMBL/GenBank/DDBJ whole genome shotgun (WGS) entry which is preliminary data.</text>
</comment>
<dbReference type="RefSeq" id="WP_118083678.1">
    <property type="nucleotide sequence ID" value="NZ_JADNGW010000024.1"/>
</dbReference>
<sequence length="147" mass="17399">MKRKIKKYKIISHIVWMVIVITLISIIVSMNDKKIYRGARYLESPDGQYVIYQDGGDQDIFGNSSGYMHYALEYDNVYSRVFYGYKEIYTPQIEWYNDGFFVSYYCPECPQSANAGYAFVPESDLSSKFKSERREDGFYIYYELKSK</sequence>
<accession>A0A414HZJ8</accession>
<reference evidence="2 3" key="1">
    <citation type="submission" date="2018-08" db="EMBL/GenBank/DDBJ databases">
        <title>A genome reference for cultivated species of the human gut microbiota.</title>
        <authorList>
            <person name="Zou Y."/>
            <person name="Xue W."/>
            <person name="Luo G."/>
        </authorList>
    </citation>
    <scope>NUCLEOTIDE SEQUENCE [LARGE SCALE GENOMIC DNA]</scope>
    <source>
        <strain evidence="2 3">AM30-13AC</strain>
    </source>
</reference>
<feature type="transmembrane region" description="Helical" evidence="1">
    <location>
        <begin position="12"/>
        <end position="30"/>
    </location>
</feature>
<evidence type="ECO:0000313" key="2">
    <source>
        <dbReference type="EMBL" id="RHD96021.1"/>
    </source>
</evidence>
<protein>
    <submittedName>
        <fullName evidence="2">Uncharacterized protein</fullName>
    </submittedName>
</protein>
<organism evidence="2 3">
    <name type="scientific">Agathobacter rectalis</name>
    <dbReference type="NCBI Taxonomy" id="39491"/>
    <lineage>
        <taxon>Bacteria</taxon>
        <taxon>Bacillati</taxon>
        <taxon>Bacillota</taxon>
        <taxon>Clostridia</taxon>
        <taxon>Lachnospirales</taxon>
        <taxon>Lachnospiraceae</taxon>
        <taxon>Agathobacter</taxon>
    </lineage>
</organism>
<evidence type="ECO:0000256" key="1">
    <source>
        <dbReference type="SAM" id="Phobius"/>
    </source>
</evidence>